<proteinExistence type="predicted"/>
<name>A0AA87U4B2_RHIRH</name>
<organism evidence="1 2">
    <name type="scientific">Rhizobium rhizogenes NBRC 13257</name>
    <dbReference type="NCBI Taxonomy" id="1220581"/>
    <lineage>
        <taxon>Bacteria</taxon>
        <taxon>Pseudomonadati</taxon>
        <taxon>Pseudomonadota</taxon>
        <taxon>Alphaproteobacteria</taxon>
        <taxon>Hyphomicrobiales</taxon>
        <taxon>Rhizobiaceae</taxon>
        <taxon>Rhizobium/Agrobacterium group</taxon>
        <taxon>Rhizobium</taxon>
    </lineage>
</organism>
<gene>
    <name evidence="1" type="ORF">RRH01S_05_04020</name>
</gene>
<dbReference type="Proteomes" id="UP000026941">
    <property type="component" value="Unassembled WGS sequence"/>
</dbReference>
<comment type="caution">
    <text evidence="1">The sequence shown here is derived from an EMBL/GenBank/DDBJ whole genome shotgun (WGS) entry which is preliminary data.</text>
</comment>
<sequence length="120" mass="12947">MLAESLPSDRPTDVLICLDNPQAATSIGSVLSARGLSVAAISMSGMQSEFEPNGCRVVITHTAMIGRVRNRLKLPIVNVEAFIFERQDGSDASSPKQFDGAAFVKRVLTVMSDAERRAPR</sequence>
<evidence type="ECO:0000313" key="1">
    <source>
        <dbReference type="EMBL" id="GAJ93327.1"/>
    </source>
</evidence>
<dbReference type="EMBL" id="BAYX01000005">
    <property type="protein sequence ID" value="GAJ93327.1"/>
    <property type="molecule type" value="Genomic_DNA"/>
</dbReference>
<dbReference type="RefSeq" id="WP_007697669.1">
    <property type="nucleotide sequence ID" value="NZ_BAYX01000005.1"/>
</dbReference>
<reference evidence="1 2" key="1">
    <citation type="submission" date="2014-05" db="EMBL/GenBank/DDBJ databases">
        <title>Whole genome shotgun sequence of Rhizobium rhizogenes NBRC 13257.</title>
        <authorList>
            <person name="Katano-Makiyama Y."/>
            <person name="Hosoyama A."/>
            <person name="Hashimoto M."/>
            <person name="Hosoyama Y."/>
            <person name="Noguchi M."/>
            <person name="Tsuchikane K."/>
            <person name="Kimura A."/>
            <person name="Ohji S."/>
            <person name="Ichikawa N."/>
            <person name="Yamazoe A."/>
            <person name="Fujita N."/>
        </authorList>
    </citation>
    <scope>NUCLEOTIDE SEQUENCE [LARGE SCALE GENOMIC DNA]</scope>
    <source>
        <strain evidence="1 2">NBRC 13257</strain>
    </source>
</reference>
<dbReference type="GeneID" id="86852219"/>
<protein>
    <submittedName>
        <fullName evidence="1">Uncharacterized protein</fullName>
    </submittedName>
</protein>
<dbReference type="AlphaFoldDB" id="A0AA87U4B2"/>
<evidence type="ECO:0000313" key="2">
    <source>
        <dbReference type="Proteomes" id="UP000026941"/>
    </source>
</evidence>
<accession>A0AA87U4B2</accession>